<evidence type="ECO:0000313" key="3">
    <source>
        <dbReference type="Proteomes" id="UP000598996"/>
    </source>
</evidence>
<dbReference type="SUPFAM" id="SSF110857">
    <property type="entry name" value="Gamma-glutamyl cyclotransferase-like"/>
    <property type="match status" value="1"/>
</dbReference>
<name>A0ABS1W4D4_9ACTN</name>
<dbReference type="InterPro" id="IPR013024">
    <property type="entry name" value="GGCT-like"/>
</dbReference>
<feature type="domain" description="Gamma-glutamylcyclotransferase AIG2-like" evidence="1">
    <location>
        <begin position="66"/>
        <end position="125"/>
    </location>
</feature>
<comment type="caution">
    <text evidence="2">The sequence shown here is derived from an EMBL/GenBank/DDBJ whole genome shotgun (WGS) entry which is preliminary data.</text>
</comment>
<dbReference type="InterPro" id="IPR009288">
    <property type="entry name" value="AIG2-like_dom"/>
</dbReference>
<keyword evidence="3" id="KW-1185">Reference proteome</keyword>
<protein>
    <submittedName>
        <fullName evidence="2">Gamma-glutamylcyclotransferase</fullName>
    </submittedName>
</protein>
<sequence>MYGSMASADEIGTILGRPAVAGVDYLRATLHGWRLSWNVCTDNTTSREVRYYEPGTGTRPQIQVLFLNVEPDGDAQTSGYVMRVEAEHLQKLDVREGNYNRVLVTDEIAAEGGRPEVVWTYVGKPGRAANARAGIVRGTARIRRAYLDKVVAAFEGRGENLANLQAALARADVPVVELERRTYSRR</sequence>
<reference evidence="2 3" key="1">
    <citation type="submission" date="2021-01" db="EMBL/GenBank/DDBJ databases">
        <title>Actinoplanes sp. nov. LDG1-01 isolated from lichen.</title>
        <authorList>
            <person name="Saeng-In P."/>
            <person name="Phongsopitanun W."/>
            <person name="Kanchanasin P."/>
            <person name="Yuki M."/>
            <person name="Kudo T."/>
            <person name="Ohkuma M."/>
            <person name="Tanasupawat S."/>
        </authorList>
    </citation>
    <scope>NUCLEOTIDE SEQUENCE [LARGE SCALE GENOMIC DNA]</scope>
    <source>
        <strain evidence="2 3">LDG1-01</strain>
    </source>
</reference>
<evidence type="ECO:0000313" key="2">
    <source>
        <dbReference type="EMBL" id="MBL7261602.1"/>
    </source>
</evidence>
<dbReference type="Pfam" id="PF06094">
    <property type="entry name" value="GGACT"/>
    <property type="match status" value="1"/>
</dbReference>
<dbReference type="InterPro" id="IPR036568">
    <property type="entry name" value="GGCT-like_sf"/>
</dbReference>
<dbReference type="EMBL" id="JAENHO010000020">
    <property type="protein sequence ID" value="MBL7261602.1"/>
    <property type="molecule type" value="Genomic_DNA"/>
</dbReference>
<proteinExistence type="predicted"/>
<organism evidence="2 3">
    <name type="scientific">Paractinoplanes lichenicola</name>
    <dbReference type="NCBI Taxonomy" id="2802976"/>
    <lineage>
        <taxon>Bacteria</taxon>
        <taxon>Bacillati</taxon>
        <taxon>Actinomycetota</taxon>
        <taxon>Actinomycetes</taxon>
        <taxon>Micromonosporales</taxon>
        <taxon>Micromonosporaceae</taxon>
        <taxon>Paractinoplanes</taxon>
    </lineage>
</organism>
<dbReference type="Proteomes" id="UP000598996">
    <property type="component" value="Unassembled WGS sequence"/>
</dbReference>
<evidence type="ECO:0000259" key="1">
    <source>
        <dbReference type="Pfam" id="PF06094"/>
    </source>
</evidence>
<dbReference type="RefSeq" id="WP_202998360.1">
    <property type="nucleotide sequence ID" value="NZ_JAENHO010000020.1"/>
</dbReference>
<dbReference type="CDD" id="cd06661">
    <property type="entry name" value="GGCT_like"/>
    <property type="match status" value="1"/>
</dbReference>
<gene>
    <name evidence="2" type="ORF">JKJ07_45720</name>
</gene>
<dbReference type="Gene3D" id="3.10.490.10">
    <property type="entry name" value="Gamma-glutamyl cyclotransferase-like"/>
    <property type="match status" value="1"/>
</dbReference>
<accession>A0ABS1W4D4</accession>